<organism evidence="3 4">
    <name type="scientific">Saccharothrix variisporea</name>
    <dbReference type="NCBI Taxonomy" id="543527"/>
    <lineage>
        <taxon>Bacteria</taxon>
        <taxon>Bacillati</taxon>
        <taxon>Actinomycetota</taxon>
        <taxon>Actinomycetes</taxon>
        <taxon>Pseudonocardiales</taxon>
        <taxon>Pseudonocardiaceae</taxon>
        <taxon>Saccharothrix</taxon>
    </lineage>
</organism>
<dbReference type="EMBL" id="RBXR01000001">
    <property type="protein sequence ID" value="RKT71564.1"/>
    <property type="molecule type" value="Genomic_DNA"/>
</dbReference>
<dbReference type="RefSeq" id="WP_246029881.1">
    <property type="nucleotide sequence ID" value="NZ_JBIUBA010000001.1"/>
</dbReference>
<reference evidence="3 4" key="1">
    <citation type="submission" date="2018-10" db="EMBL/GenBank/DDBJ databases">
        <title>Sequencing the genomes of 1000 actinobacteria strains.</title>
        <authorList>
            <person name="Klenk H.-P."/>
        </authorList>
    </citation>
    <scope>NUCLEOTIDE SEQUENCE [LARGE SCALE GENOMIC DNA]</scope>
    <source>
        <strain evidence="3 4">DSM 43911</strain>
    </source>
</reference>
<dbReference type="Pfam" id="PF13449">
    <property type="entry name" value="Phytase-like"/>
    <property type="match status" value="1"/>
</dbReference>
<dbReference type="Proteomes" id="UP000272729">
    <property type="component" value="Unassembled WGS sequence"/>
</dbReference>
<protein>
    <submittedName>
        <fullName evidence="3">3-phytase</fullName>
    </submittedName>
</protein>
<sequence>MIRSLFVAAALVAAQATTAHATPDVRFLAAHVLPHKLQYAGTTVGGLSGIDRDPRTGEYVMISDDRSNINPVRVYTATVDTEGVEITGVRTLKNPEGVPYPPNAVDPEDVRVDPVTGQYWWSQEGNRGSTTIQPSIERSDRDGTHAGRLPLPANYAITDNAGPRGNRVLEAIAFDRTGTRLTSVVEGPMLQDGEESTVDHGSVARLTVQTRTGEVLAQHVYPLEPLFATPEPGAWGPDTGVPGILADPQRPGRYLTIERSWVPGADYKVRLFEINVNGATDVSTVASLAQAEYKPVHKRLLADLSDFPLPVIDNVEGLAWGPRLRTGERTVVLVSDDNFAAEEFTRFILLAVR</sequence>
<evidence type="ECO:0000313" key="3">
    <source>
        <dbReference type="EMBL" id="RKT71564.1"/>
    </source>
</evidence>
<comment type="caution">
    <text evidence="3">The sequence shown here is derived from an EMBL/GenBank/DDBJ whole genome shotgun (WGS) entry which is preliminary data.</text>
</comment>
<gene>
    <name evidence="3" type="ORF">DFJ66_4857</name>
</gene>
<evidence type="ECO:0000259" key="2">
    <source>
        <dbReference type="Pfam" id="PF13449"/>
    </source>
</evidence>
<feature type="chain" id="PRO_5019772950" evidence="1">
    <location>
        <begin position="22"/>
        <end position="353"/>
    </location>
</feature>
<dbReference type="InterPro" id="IPR027372">
    <property type="entry name" value="Phytase-like_dom"/>
</dbReference>
<accession>A0A495XFH5</accession>
<keyword evidence="1" id="KW-0732">Signal</keyword>
<feature type="signal peptide" evidence="1">
    <location>
        <begin position="1"/>
        <end position="21"/>
    </location>
</feature>
<dbReference type="SUPFAM" id="SSF63825">
    <property type="entry name" value="YWTD domain"/>
    <property type="match status" value="1"/>
</dbReference>
<proteinExistence type="predicted"/>
<evidence type="ECO:0000313" key="4">
    <source>
        <dbReference type="Proteomes" id="UP000272729"/>
    </source>
</evidence>
<dbReference type="AlphaFoldDB" id="A0A495XFH5"/>
<keyword evidence="4" id="KW-1185">Reference proteome</keyword>
<feature type="domain" description="Phytase-like" evidence="2">
    <location>
        <begin position="42"/>
        <end position="339"/>
    </location>
</feature>
<name>A0A495XFH5_9PSEU</name>
<evidence type="ECO:0000256" key="1">
    <source>
        <dbReference type="SAM" id="SignalP"/>
    </source>
</evidence>